<dbReference type="EMBL" id="BANT01000053">
    <property type="protein sequence ID" value="GAC58801.1"/>
    <property type="molecule type" value="Genomic_DNA"/>
</dbReference>
<evidence type="ECO:0000256" key="3">
    <source>
        <dbReference type="ARBA" id="ARBA00022884"/>
    </source>
</evidence>
<dbReference type="STRING" id="1121927.GOHSU_53_00020"/>
<evidence type="ECO:0000256" key="1">
    <source>
        <dbReference type="ARBA" id="ARBA00005589"/>
    </source>
</evidence>
<name>L7LDG7_9ACTN</name>
<dbReference type="Gene3D" id="4.10.640.10">
    <property type="entry name" value="Ribosomal protein S18"/>
    <property type="match status" value="1"/>
</dbReference>
<dbReference type="eggNOG" id="COG0238">
    <property type="taxonomic scope" value="Bacteria"/>
</dbReference>
<comment type="subunit">
    <text evidence="7">Part of the 30S ribosomal subunit. Forms a tight heterodimer with protein bS6.</text>
</comment>
<dbReference type="FunFam" id="4.10.640.10:FF:000004">
    <property type="entry name" value="30S ribosomal protein S18"/>
    <property type="match status" value="1"/>
</dbReference>
<dbReference type="AlphaFoldDB" id="L7LDG7"/>
<keyword evidence="2 7" id="KW-0699">rRNA-binding</keyword>
<keyword evidence="5 7" id="KW-0687">Ribonucleoprotein</keyword>
<gene>
    <name evidence="7 9" type="primary">rpsR</name>
    <name evidence="9" type="ORF">GOHSU_53_00020</name>
</gene>
<dbReference type="PANTHER" id="PTHR13479">
    <property type="entry name" value="30S RIBOSOMAL PROTEIN S18"/>
    <property type="match status" value="1"/>
</dbReference>
<dbReference type="RefSeq" id="WP_005943526.1">
    <property type="nucleotide sequence ID" value="NZ_ATVK01000027.1"/>
</dbReference>
<evidence type="ECO:0000256" key="2">
    <source>
        <dbReference type="ARBA" id="ARBA00022730"/>
    </source>
</evidence>
<dbReference type="PROSITE" id="PS00057">
    <property type="entry name" value="RIBOSOMAL_S18"/>
    <property type="match status" value="1"/>
</dbReference>
<dbReference type="GO" id="GO:0070181">
    <property type="term" value="F:small ribosomal subunit rRNA binding"/>
    <property type="evidence" value="ECO:0007669"/>
    <property type="project" value="TreeGrafter"/>
</dbReference>
<evidence type="ECO:0000256" key="4">
    <source>
        <dbReference type="ARBA" id="ARBA00022980"/>
    </source>
</evidence>
<dbReference type="GO" id="GO:0003735">
    <property type="term" value="F:structural constituent of ribosome"/>
    <property type="evidence" value="ECO:0007669"/>
    <property type="project" value="InterPro"/>
</dbReference>
<keyword evidence="3 7" id="KW-0694">RNA-binding</keyword>
<dbReference type="GO" id="GO:0006412">
    <property type="term" value="P:translation"/>
    <property type="evidence" value="ECO:0007669"/>
    <property type="project" value="UniProtKB-UniRule"/>
</dbReference>
<dbReference type="HAMAP" id="MF_00270">
    <property type="entry name" value="Ribosomal_bS18"/>
    <property type="match status" value="1"/>
</dbReference>
<dbReference type="InterPro" id="IPR001648">
    <property type="entry name" value="Ribosomal_bS18"/>
</dbReference>
<dbReference type="SUPFAM" id="SSF46911">
    <property type="entry name" value="Ribosomal protein S18"/>
    <property type="match status" value="1"/>
</dbReference>
<evidence type="ECO:0000313" key="9">
    <source>
        <dbReference type="EMBL" id="GAC58801.1"/>
    </source>
</evidence>
<organism evidence="9 10">
    <name type="scientific">Gordonia hirsuta DSM 44140 = NBRC 16056</name>
    <dbReference type="NCBI Taxonomy" id="1121927"/>
    <lineage>
        <taxon>Bacteria</taxon>
        <taxon>Bacillati</taxon>
        <taxon>Actinomycetota</taxon>
        <taxon>Actinomycetes</taxon>
        <taxon>Mycobacteriales</taxon>
        <taxon>Gordoniaceae</taxon>
        <taxon>Gordonia</taxon>
    </lineage>
</organism>
<evidence type="ECO:0000256" key="6">
    <source>
        <dbReference type="ARBA" id="ARBA00035141"/>
    </source>
</evidence>
<dbReference type="NCBIfam" id="TIGR00165">
    <property type="entry name" value="S18"/>
    <property type="match status" value="1"/>
</dbReference>
<reference evidence="9 10" key="1">
    <citation type="submission" date="2012-12" db="EMBL/GenBank/DDBJ databases">
        <title>Whole genome shotgun sequence of Gordonia hirsuta NBRC 16056.</title>
        <authorList>
            <person name="Isaki-Nakamura S."/>
            <person name="Hosoyama A."/>
            <person name="Tsuchikane K."/>
            <person name="Katsumata H."/>
            <person name="Baba S."/>
            <person name="Yamazaki S."/>
            <person name="Fujita N."/>
        </authorList>
    </citation>
    <scope>NUCLEOTIDE SEQUENCE [LARGE SCALE GENOMIC DNA]</scope>
    <source>
        <strain evidence="9 10">NBRC 16056</strain>
    </source>
</reference>
<keyword evidence="10" id="KW-1185">Reference proteome</keyword>
<dbReference type="InterPro" id="IPR018275">
    <property type="entry name" value="Ribosomal_bS18_CS"/>
</dbReference>
<dbReference type="GO" id="GO:0022627">
    <property type="term" value="C:cytosolic small ribosomal subunit"/>
    <property type="evidence" value="ECO:0007669"/>
    <property type="project" value="TreeGrafter"/>
</dbReference>
<comment type="similarity">
    <text evidence="1 7 8">Belongs to the bacterial ribosomal protein bS18 family.</text>
</comment>
<dbReference type="Proteomes" id="UP000053405">
    <property type="component" value="Unassembled WGS sequence"/>
</dbReference>
<keyword evidence="4 7" id="KW-0689">Ribosomal protein</keyword>
<accession>L7LDG7</accession>
<dbReference type="PRINTS" id="PR00974">
    <property type="entry name" value="RIBOSOMALS18"/>
</dbReference>
<sequence length="85" mass="9627">MAKHKGRKPRVEKVTKAKACTFCKDKKAGEIDYKDTALLRRFLSDRGKIRSRRVTGNCVQHQRDIAVAVKNAREVALLPFTSTGR</sequence>
<comment type="caution">
    <text evidence="9">The sequence shown here is derived from an EMBL/GenBank/DDBJ whole genome shotgun (WGS) entry which is preliminary data.</text>
</comment>
<comment type="function">
    <text evidence="7">Binds as a heterodimer with protein bS6 to the central domain of the 16S rRNA, where it helps stabilize the platform of the 30S subunit.</text>
</comment>
<dbReference type="Pfam" id="PF01084">
    <property type="entry name" value="Ribosomal_S18"/>
    <property type="match status" value="1"/>
</dbReference>
<evidence type="ECO:0000313" key="10">
    <source>
        <dbReference type="Proteomes" id="UP000053405"/>
    </source>
</evidence>
<evidence type="ECO:0000256" key="8">
    <source>
        <dbReference type="RuleBase" id="RU003910"/>
    </source>
</evidence>
<evidence type="ECO:0000256" key="7">
    <source>
        <dbReference type="HAMAP-Rule" id="MF_00270"/>
    </source>
</evidence>
<dbReference type="PANTHER" id="PTHR13479:SF62">
    <property type="entry name" value="SMALL RIBOSOMAL SUBUNIT PROTEIN BS18A"/>
    <property type="match status" value="1"/>
</dbReference>
<dbReference type="InterPro" id="IPR036870">
    <property type="entry name" value="Ribosomal_bS18_sf"/>
</dbReference>
<evidence type="ECO:0000256" key="5">
    <source>
        <dbReference type="ARBA" id="ARBA00023274"/>
    </source>
</evidence>
<proteinExistence type="inferred from homology"/>
<dbReference type="OrthoDB" id="9812008at2"/>
<protein>
    <recommendedName>
        <fullName evidence="6 7">Small ribosomal subunit protein bS18</fullName>
    </recommendedName>
</protein>